<dbReference type="OrthoDB" id="10265645at2759"/>
<evidence type="ECO:0000256" key="7">
    <source>
        <dbReference type="HAMAP-Rule" id="MF_03125"/>
    </source>
</evidence>
<evidence type="ECO:0000256" key="5">
    <source>
        <dbReference type="ARBA" id="ARBA00022842"/>
    </source>
</evidence>
<comment type="cofactor">
    <cofactor evidence="7">
        <name>Mg(2+)</name>
        <dbReference type="ChEBI" id="CHEBI:18420"/>
    </cofactor>
    <text evidence="7">Binds 1 Mg(2+) ion per subunit.</text>
</comment>
<keyword evidence="5 7" id="KW-0460">Magnesium</keyword>
<keyword evidence="3 7" id="KW-0547">Nucleotide-binding</keyword>
<evidence type="ECO:0000256" key="2">
    <source>
        <dbReference type="ARBA" id="ARBA00022723"/>
    </source>
</evidence>
<dbReference type="GO" id="GO:0000287">
    <property type="term" value="F:magnesium ion binding"/>
    <property type="evidence" value="ECO:0007669"/>
    <property type="project" value="UniProtKB-UniRule"/>
</dbReference>
<comment type="caution">
    <text evidence="9">The sequence shown here is derived from an EMBL/GenBank/DDBJ whole genome shotgun (WGS) entry which is preliminary data.</text>
</comment>
<feature type="active site" description="Proton donor" evidence="7">
    <location>
        <position position="57"/>
    </location>
</feature>
<evidence type="ECO:0000313" key="10">
    <source>
        <dbReference type="Proteomes" id="UP001141434"/>
    </source>
</evidence>
<dbReference type="EC" id="6.3.4.4" evidence="7"/>
<reference evidence="9" key="1">
    <citation type="submission" date="2022-11" db="EMBL/GenBank/DDBJ databases">
        <authorList>
            <person name="Petersen C."/>
        </authorList>
    </citation>
    <scope>NUCLEOTIDE SEQUENCE</scope>
    <source>
        <strain evidence="9">IBT 34128</strain>
    </source>
</reference>
<dbReference type="SMART" id="SM00788">
    <property type="entry name" value="Adenylsucc_synt"/>
    <property type="match status" value="1"/>
</dbReference>
<sequence>MKVRMDPEIGLNGESEKSEGSIERGLTCRAGKGKITDMLSQQATLCCRAAGGHNAGHTIVHDSVTYDFHILPSGLISPKCINLIGAGTVVHVPSFFKELAALESKGLTTAGKRIFISDRAHVCFDLHSVVDGLEEKGLGGRKVGTTGKGIGPCYSDKAARRGVRVGEILDEETFERKLRTLDTAYRARFGELTYDVEEEITRFKV</sequence>
<dbReference type="InterPro" id="IPR027417">
    <property type="entry name" value="P-loop_NTPase"/>
</dbReference>
<feature type="binding site" evidence="7">
    <location>
        <position position="56"/>
    </location>
    <ligand>
        <name>Mg(2+)</name>
        <dbReference type="ChEBI" id="CHEBI:18420"/>
    </ligand>
</feature>
<keyword evidence="4 7" id="KW-0658">Purine biosynthesis</keyword>
<feature type="binding site" evidence="7">
    <location>
        <begin position="56"/>
        <end position="58"/>
    </location>
    <ligand>
        <name>GTP</name>
        <dbReference type="ChEBI" id="CHEBI:37565"/>
    </ligand>
</feature>
<keyword evidence="10" id="KW-1185">Reference proteome</keyword>
<dbReference type="GeneID" id="81395811"/>
<dbReference type="EMBL" id="JAPMSZ010000009">
    <property type="protein sequence ID" value="KAJ5091244.1"/>
    <property type="molecule type" value="Genomic_DNA"/>
</dbReference>
<keyword evidence="2 7" id="KW-0479">Metal-binding</keyword>
<accession>A0A9W9K305</accession>
<keyword evidence="7" id="KW-0963">Cytoplasm</keyword>
<feature type="binding site" evidence="7">
    <location>
        <position position="160"/>
    </location>
    <ligand>
        <name>IMP</name>
        <dbReference type="ChEBI" id="CHEBI:58053"/>
        <note>ligand shared between dimeric partners</note>
    </ligand>
</feature>
<evidence type="ECO:0000256" key="8">
    <source>
        <dbReference type="PROSITE-ProRule" id="PRU10134"/>
    </source>
</evidence>
<dbReference type="PANTHER" id="PTHR11846">
    <property type="entry name" value="ADENYLOSUCCINATE SYNTHETASE"/>
    <property type="match status" value="1"/>
</dbReference>
<dbReference type="GO" id="GO:0004019">
    <property type="term" value="F:adenylosuccinate synthase activity"/>
    <property type="evidence" value="ECO:0007669"/>
    <property type="project" value="UniProtKB-UniRule"/>
</dbReference>
<dbReference type="InterPro" id="IPR033128">
    <property type="entry name" value="Adenylosuccin_syn_Lys_AS"/>
</dbReference>
<keyword evidence="6 7" id="KW-0342">GTP-binding</keyword>
<dbReference type="RefSeq" id="XP_056509442.1">
    <property type="nucleotide sequence ID" value="XM_056656642.1"/>
</dbReference>
<dbReference type="SUPFAM" id="SSF52540">
    <property type="entry name" value="P-loop containing nucleoside triphosphate hydrolases"/>
    <property type="match status" value="1"/>
</dbReference>
<evidence type="ECO:0000256" key="6">
    <source>
        <dbReference type="ARBA" id="ARBA00023134"/>
    </source>
</evidence>
<dbReference type="PANTHER" id="PTHR11846:SF0">
    <property type="entry name" value="ADENYLOSUCCINATE SYNTHETASE"/>
    <property type="match status" value="1"/>
</dbReference>
<dbReference type="HAMAP" id="MF_00011">
    <property type="entry name" value="Adenylosucc_synth"/>
    <property type="match status" value="1"/>
</dbReference>
<protein>
    <recommendedName>
        <fullName evidence="7">Adenylosuccinate synthetase</fullName>
        <shortName evidence="7">AMPSase</shortName>
        <shortName evidence="7">AdSS</shortName>
        <ecNumber evidence="7">6.3.4.4</ecNumber>
    </recommendedName>
    <alternativeName>
        <fullName evidence="7">IMP--aspartate ligase</fullName>
    </alternativeName>
</protein>
<dbReference type="Gene3D" id="3.40.440.10">
    <property type="entry name" value="Adenylosuccinate Synthetase, subunit A, domain 1"/>
    <property type="match status" value="1"/>
</dbReference>
<feature type="binding site" evidence="7">
    <location>
        <position position="146"/>
    </location>
    <ligand>
        <name>IMP</name>
        <dbReference type="ChEBI" id="CHEBI:58053"/>
    </ligand>
</feature>
<dbReference type="InterPro" id="IPR042109">
    <property type="entry name" value="Adenylosuccinate_synth_dom1"/>
</dbReference>
<keyword evidence="1 7" id="KW-0436">Ligase</keyword>
<gene>
    <name evidence="9" type="ORF">NUU61_006114</name>
</gene>
<comment type="caution">
    <text evidence="7">Lacks conserved residue(s) required for the propagation of feature annotation.</text>
</comment>
<evidence type="ECO:0000256" key="4">
    <source>
        <dbReference type="ARBA" id="ARBA00022755"/>
    </source>
</evidence>
<comment type="similarity">
    <text evidence="7">Belongs to the adenylosuccinate synthetase family.</text>
</comment>
<proteinExistence type="inferred from homology"/>
<organism evidence="9 10">
    <name type="scientific">Penicillium alfredii</name>
    <dbReference type="NCBI Taxonomy" id="1506179"/>
    <lineage>
        <taxon>Eukaryota</taxon>
        <taxon>Fungi</taxon>
        <taxon>Dikarya</taxon>
        <taxon>Ascomycota</taxon>
        <taxon>Pezizomycotina</taxon>
        <taxon>Eurotiomycetes</taxon>
        <taxon>Eurotiomycetidae</taxon>
        <taxon>Eurotiales</taxon>
        <taxon>Aspergillaceae</taxon>
        <taxon>Penicillium</taxon>
    </lineage>
</organism>
<reference evidence="9" key="2">
    <citation type="journal article" date="2023" name="IMA Fungus">
        <title>Comparative genomic study of the Penicillium genus elucidates a diverse pangenome and 15 lateral gene transfer events.</title>
        <authorList>
            <person name="Petersen C."/>
            <person name="Sorensen T."/>
            <person name="Nielsen M.R."/>
            <person name="Sondergaard T.E."/>
            <person name="Sorensen J.L."/>
            <person name="Fitzpatrick D.A."/>
            <person name="Frisvad J.C."/>
            <person name="Nielsen K.L."/>
        </authorList>
    </citation>
    <scope>NUCLEOTIDE SEQUENCE</scope>
    <source>
        <strain evidence="9">IBT 34128</strain>
    </source>
</reference>
<feature type="active site" evidence="8">
    <location>
        <position position="157"/>
    </location>
</feature>
<dbReference type="GO" id="GO:0005737">
    <property type="term" value="C:cytoplasm"/>
    <property type="evidence" value="ECO:0007669"/>
    <property type="project" value="UniProtKB-SubCell"/>
</dbReference>
<dbReference type="GO" id="GO:0005525">
    <property type="term" value="F:GTP binding"/>
    <property type="evidence" value="ECO:0007669"/>
    <property type="project" value="UniProtKB-UniRule"/>
</dbReference>
<comment type="function">
    <text evidence="7">Plays an important role in the de novo pathway and in the salvage pathway of purine nucleotide biosynthesis. Catalyzes the first commited step in the biosynthesis of AMP from IMP.</text>
</comment>
<comment type="subunit">
    <text evidence="7">Homodimer.</text>
</comment>
<dbReference type="GO" id="GO:0046040">
    <property type="term" value="P:IMP metabolic process"/>
    <property type="evidence" value="ECO:0007669"/>
    <property type="project" value="TreeGrafter"/>
</dbReference>
<dbReference type="InterPro" id="IPR001114">
    <property type="entry name" value="Adenylosuccinate_synthetase"/>
</dbReference>
<evidence type="ECO:0000256" key="3">
    <source>
        <dbReference type="ARBA" id="ARBA00022741"/>
    </source>
</evidence>
<comment type="subcellular location">
    <subcellularLocation>
        <location evidence="7">Cytoplasm</location>
    </subcellularLocation>
</comment>
<feature type="binding site" evidence="7">
    <location>
        <begin position="54"/>
        <end position="57"/>
    </location>
    <ligand>
        <name>IMP</name>
        <dbReference type="ChEBI" id="CHEBI:58053"/>
    </ligand>
</feature>
<dbReference type="PROSITE" id="PS00513">
    <property type="entry name" value="ADENYLOSUCCIN_SYN_2"/>
    <property type="match status" value="1"/>
</dbReference>
<dbReference type="AlphaFoldDB" id="A0A9W9K305"/>
<dbReference type="Proteomes" id="UP001141434">
    <property type="component" value="Unassembled WGS sequence"/>
</dbReference>
<name>A0A9W9K305_9EURO</name>
<evidence type="ECO:0000313" key="9">
    <source>
        <dbReference type="EMBL" id="KAJ5091244.1"/>
    </source>
</evidence>
<dbReference type="Pfam" id="PF00709">
    <property type="entry name" value="Adenylsucc_synt"/>
    <property type="match status" value="1"/>
</dbReference>
<comment type="pathway">
    <text evidence="7">Purine metabolism; AMP biosynthesis via de novo pathway; AMP from IMP: step 1/2.</text>
</comment>
<comment type="catalytic activity">
    <reaction evidence="7">
        <text>IMP + L-aspartate + GTP = N(6)-(1,2-dicarboxyethyl)-AMP + GDP + phosphate + 2 H(+)</text>
        <dbReference type="Rhea" id="RHEA:15753"/>
        <dbReference type="ChEBI" id="CHEBI:15378"/>
        <dbReference type="ChEBI" id="CHEBI:29991"/>
        <dbReference type="ChEBI" id="CHEBI:37565"/>
        <dbReference type="ChEBI" id="CHEBI:43474"/>
        <dbReference type="ChEBI" id="CHEBI:57567"/>
        <dbReference type="ChEBI" id="CHEBI:58053"/>
        <dbReference type="ChEBI" id="CHEBI:58189"/>
        <dbReference type="EC" id="6.3.4.4"/>
    </reaction>
</comment>
<evidence type="ECO:0000256" key="1">
    <source>
        <dbReference type="ARBA" id="ARBA00022598"/>
    </source>
</evidence>
<dbReference type="GO" id="GO:0044208">
    <property type="term" value="P:'de novo' AMP biosynthetic process"/>
    <property type="evidence" value="ECO:0007669"/>
    <property type="project" value="UniProtKB-UniRule"/>
</dbReference>